<reference evidence="1" key="1">
    <citation type="submission" date="2022-04" db="EMBL/GenBank/DDBJ databases">
        <title>Chromosome-scale genome assembly of Holotrichia oblita Faldermann.</title>
        <authorList>
            <person name="Rongchong L."/>
        </authorList>
    </citation>
    <scope>NUCLEOTIDE SEQUENCE</scope>
    <source>
        <strain evidence="1">81SQS9</strain>
    </source>
</reference>
<protein>
    <submittedName>
        <fullName evidence="1">Uncharacterized protein</fullName>
    </submittedName>
</protein>
<name>A0ACB9SJJ0_HOLOL</name>
<organism evidence="1 2">
    <name type="scientific">Holotrichia oblita</name>
    <name type="common">Chafer beetle</name>
    <dbReference type="NCBI Taxonomy" id="644536"/>
    <lineage>
        <taxon>Eukaryota</taxon>
        <taxon>Metazoa</taxon>
        <taxon>Ecdysozoa</taxon>
        <taxon>Arthropoda</taxon>
        <taxon>Hexapoda</taxon>
        <taxon>Insecta</taxon>
        <taxon>Pterygota</taxon>
        <taxon>Neoptera</taxon>
        <taxon>Endopterygota</taxon>
        <taxon>Coleoptera</taxon>
        <taxon>Polyphaga</taxon>
        <taxon>Scarabaeiformia</taxon>
        <taxon>Scarabaeidae</taxon>
        <taxon>Melolonthinae</taxon>
        <taxon>Holotrichia</taxon>
    </lineage>
</organism>
<dbReference type="EMBL" id="CM043023">
    <property type="protein sequence ID" value="KAI4455474.1"/>
    <property type="molecule type" value="Genomic_DNA"/>
</dbReference>
<gene>
    <name evidence="1" type="ORF">MML48_9g00002310</name>
</gene>
<proteinExistence type="predicted"/>
<dbReference type="Proteomes" id="UP001056778">
    <property type="component" value="Chromosome 9"/>
</dbReference>
<evidence type="ECO:0000313" key="1">
    <source>
        <dbReference type="EMBL" id="KAI4455474.1"/>
    </source>
</evidence>
<evidence type="ECO:0000313" key="2">
    <source>
        <dbReference type="Proteomes" id="UP001056778"/>
    </source>
</evidence>
<keyword evidence="2" id="KW-1185">Reference proteome</keyword>
<comment type="caution">
    <text evidence="1">The sequence shown here is derived from an EMBL/GenBank/DDBJ whole genome shotgun (WGS) entry which is preliminary data.</text>
</comment>
<sequence>MDPSIIPLVEVINNNYNVQSEFLMQHVMNTNQTDEVYFMALMLFETTVSHYRIEDYCEQWIPLYLEYDFFQLFRMTRDSFDILLSDIHCPEINKVFTGGEVPITGEKMLMMTLWWLGKGEALISVSDKFNVCLSATHRSLEVILMKLVALRNKYITWPNTRELITIERDFHARSGFPGVIGAIDVCNISFKAPADQHESYIDRKLRHSIKLQGICTKNKIFINIMVGFPGSVHDSRVIQNSAIFRDIEHNRNLNKYFPLSEYHLVGDSAYPLLKWLMTPYRNNGNLTERQRRYNTAHSNTRIVIEHTFGLMKSRWRILQYINVNSVTKAVNIIVACCVLHNYCYINNDTWSERYDVEDGDEEIGEHVLGDLANNKRNHIAMLF</sequence>
<accession>A0ACB9SJJ0</accession>